<accession>A0ABS6RWJ7</accession>
<dbReference type="Proteomes" id="UP001196980">
    <property type="component" value="Unassembled WGS sequence"/>
</dbReference>
<sequence length="381" mass="42236">MTAAFISLGADTTGSATPGSILVVDIFRRKASVYTHQQTITLQREGDCPKELKERFNDRTLTTYLCLRADSLNYRIIEMPFSEKDKILETLPYAIEGLIRGSYDACVADCIVLGQQGSGQRFQVLVVYIDKAILQGCLSELKALGLEPKVVTSLELRYKINKFSVDSLYDDIGLSEGVRLDMCQEELNLPLMNLARGELAYTKDVVRTQRGVRIVLFLMAVLIVLVASHTGYKIYLVNKRVETLKSYMQTSYKRAFVDDARVVDPLYQLKAKVKEAKAERAFFESISPLQNLSVLSSVGFSGVVLTEVDMSSQGMVLKGEALRISEVDQYKGKLAVKFSQVSVMQTKTATDNIEPGVAAPKVVFSIHVGTSEDLHTEGQGQ</sequence>
<evidence type="ECO:0000313" key="3">
    <source>
        <dbReference type="Proteomes" id="UP001196980"/>
    </source>
</evidence>
<keyword evidence="1" id="KW-0472">Membrane</keyword>
<gene>
    <name evidence="2" type="ORF">HWQ67_02285</name>
</gene>
<dbReference type="EMBL" id="JABXWD010000021">
    <property type="protein sequence ID" value="MBV6340404.1"/>
    <property type="molecule type" value="Genomic_DNA"/>
</dbReference>
<protein>
    <submittedName>
        <fullName evidence="2">Uncharacterized protein</fullName>
    </submittedName>
</protein>
<evidence type="ECO:0000256" key="1">
    <source>
        <dbReference type="SAM" id="Phobius"/>
    </source>
</evidence>
<keyword evidence="1" id="KW-1133">Transmembrane helix</keyword>
<proteinExistence type="predicted"/>
<keyword evidence="3" id="KW-1185">Reference proteome</keyword>
<dbReference type="RefSeq" id="WP_218251024.1">
    <property type="nucleotide sequence ID" value="NZ_JABXWD010000021.1"/>
</dbReference>
<keyword evidence="1" id="KW-0812">Transmembrane</keyword>
<reference evidence="2 3" key="1">
    <citation type="journal article" date="2020" name="J Geophys Res Biogeosci">
        <title>Magnetotaxis as an Adaptation to Enable Bacterial Shuttling of Microbial Sulfur and Sulfur Cycling Across Aquatic Oxic#Anoxic Interfaces.</title>
        <authorList>
            <person name="Li J."/>
            <person name="Liu P."/>
            <person name="Wang J."/>
            <person name="Roberts A.P."/>
            <person name="Pan Y."/>
        </authorList>
    </citation>
    <scope>NUCLEOTIDE SEQUENCE [LARGE SCALE GENOMIC DNA]</scope>
    <source>
        <strain evidence="2 3">MYR-1_YQ</strain>
    </source>
</reference>
<evidence type="ECO:0000313" key="2">
    <source>
        <dbReference type="EMBL" id="MBV6340404.1"/>
    </source>
</evidence>
<comment type="caution">
    <text evidence="2">The sequence shown here is derived from an EMBL/GenBank/DDBJ whole genome shotgun (WGS) entry which is preliminary data.</text>
</comment>
<name>A0ABS6RWJ7_9BACT</name>
<feature type="transmembrane region" description="Helical" evidence="1">
    <location>
        <begin position="214"/>
        <end position="235"/>
    </location>
</feature>
<organism evidence="2 3">
    <name type="scientific">Candidatus Magnetobacterium casense</name>
    <dbReference type="NCBI Taxonomy" id="1455061"/>
    <lineage>
        <taxon>Bacteria</taxon>
        <taxon>Pseudomonadati</taxon>
        <taxon>Nitrospirota</taxon>
        <taxon>Thermodesulfovibrionia</taxon>
        <taxon>Thermodesulfovibrionales</taxon>
        <taxon>Candidatus Magnetobacteriaceae</taxon>
        <taxon>Candidatus Magnetobacterium</taxon>
    </lineage>
</organism>